<feature type="compositionally biased region" description="Polar residues" evidence="3">
    <location>
        <begin position="314"/>
        <end position="342"/>
    </location>
</feature>
<dbReference type="AlphaFoldDB" id="A0A9W4XNM6"/>
<feature type="compositionally biased region" description="Basic and acidic residues" evidence="3">
    <location>
        <begin position="207"/>
        <end position="216"/>
    </location>
</feature>
<evidence type="ECO:0000313" key="5">
    <source>
        <dbReference type="EMBL" id="CAI5760659.1"/>
    </source>
</evidence>
<dbReference type="InterPro" id="IPR012677">
    <property type="entry name" value="Nucleotide-bd_a/b_plait_sf"/>
</dbReference>
<dbReference type="PANTHER" id="PTHR23236:SF11">
    <property type="entry name" value="EUKARYOTIC TRANSLATION INITIATION FACTOR 4H"/>
    <property type="match status" value="1"/>
</dbReference>
<dbReference type="GO" id="GO:0003723">
    <property type="term" value="F:RNA binding"/>
    <property type="evidence" value="ECO:0007669"/>
    <property type="project" value="UniProtKB-UniRule"/>
</dbReference>
<evidence type="ECO:0000313" key="6">
    <source>
        <dbReference type="Proteomes" id="UP001152885"/>
    </source>
</evidence>
<dbReference type="PANTHER" id="PTHR23236">
    <property type="entry name" value="EUKARYOTIC TRANSLATION INITIATION FACTOR 4B/4H"/>
    <property type="match status" value="1"/>
</dbReference>
<organism evidence="5 6">
    <name type="scientific">Candida verbasci</name>
    <dbReference type="NCBI Taxonomy" id="1227364"/>
    <lineage>
        <taxon>Eukaryota</taxon>
        <taxon>Fungi</taxon>
        <taxon>Dikarya</taxon>
        <taxon>Ascomycota</taxon>
        <taxon>Saccharomycotina</taxon>
        <taxon>Pichiomycetes</taxon>
        <taxon>Debaryomycetaceae</taxon>
        <taxon>Candida/Lodderomyces clade</taxon>
        <taxon>Candida</taxon>
    </lineage>
</organism>
<dbReference type="OrthoDB" id="48651at2759"/>
<evidence type="ECO:0000256" key="3">
    <source>
        <dbReference type="SAM" id="MobiDB-lite"/>
    </source>
</evidence>
<evidence type="ECO:0000259" key="4">
    <source>
        <dbReference type="PROSITE" id="PS50102"/>
    </source>
</evidence>
<keyword evidence="6" id="KW-1185">Reference proteome</keyword>
<feature type="region of interest" description="Disordered" evidence="3">
    <location>
        <begin position="37"/>
        <end position="67"/>
    </location>
</feature>
<feature type="domain" description="RRM" evidence="4">
    <location>
        <begin position="84"/>
        <end position="165"/>
    </location>
</feature>
<dbReference type="SUPFAM" id="SSF54928">
    <property type="entry name" value="RNA-binding domain, RBD"/>
    <property type="match status" value="1"/>
</dbReference>
<dbReference type="InterPro" id="IPR035979">
    <property type="entry name" value="RBD_domain_sf"/>
</dbReference>
<feature type="compositionally biased region" description="Basic and acidic residues" evidence="3">
    <location>
        <begin position="405"/>
        <end position="424"/>
    </location>
</feature>
<feature type="compositionally biased region" description="Acidic residues" evidence="3">
    <location>
        <begin position="391"/>
        <end position="403"/>
    </location>
</feature>
<dbReference type="GO" id="GO:0005730">
    <property type="term" value="C:nucleolus"/>
    <property type="evidence" value="ECO:0007669"/>
    <property type="project" value="TreeGrafter"/>
</dbReference>
<accession>A0A9W4XNM6</accession>
<name>A0A9W4XNM6_9ASCO</name>
<dbReference type="EMBL" id="CANTUO010000007">
    <property type="protein sequence ID" value="CAI5760659.1"/>
    <property type="molecule type" value="Genomic_DNA"/>
</dbReference>
<gene>
    <name evidence="5" type="ORF">CANVERA_P5167</name>
</gene>
<feature type="compositionally biased region" description="Low complexity" evidence="3">
    <location>
        <begin position="348"/>
        <end position="365"/>
    </location>
</feature>
<feature type="region of interest" description="Disordered" evidence="3">
    <location>
        <begin position="167"/>
        <end position="441"/>
    </location>
</feature>
<evidence type="ECO:0000256" key="1">
    <source>
        <dbReference type="ARBA" id="ARBA00022884"/>
    </source>
</evidence>
<comment type="caution">
    <text evidence="5">The sequence shown here is derived from an EMBL/GenBank/DDBJ whole genome shotgun (WGS) entry which is preliminary data.</text>
</comment>
<evidence type="ECO:0000256" key="2">
    <source>
        <dbReference type="PROSITE-ProRule" id="PRU00176"/>
    </source>
</evidence>
<feature type="compositionally biased region" description="Basic and acidic residues" evidence="3">
    <location>
        <begin position="281"/>
        <end position="294"/>
    </location>
</feature>
<keyword evidence="1 2" id="KW-0694">RNA-binding</keyword>
<feature type="compositionally biased region" description="Basic and acidic residues" evidence="3">
    <location>
        <begin position="366"/>
        <end position="375"/>
    </location>
</feature>
<dbReference type="Gene3D" id="3.30.70.330">
    <property type="match status" value="1"/>
</dbReference>
<reference evidence="5" key="1">
    <citation type="submission" date="2022-12" db="EMBL/GenBank/DDBJ databases">
        <authorList>
            <person name="Brejova B."/>
        </authorList>
    </citation>
    <scope>NUCLEOTIDE SEQUENCE</scope>
</reference>
<protein>
    <recommendedName>
        <fullName evidence="4">RRM domain-containing protein</fullName>
    </recommendedName>
</protein>
<dbReference type="PROSITE" id="PS50102">
    <property type="entry name" value="RRM"/>
    <property type="match status" value="1"/>
</dbReference>
<dbReference type="Proteomes" id="UP001152885">
    <property type="component" value="Unassembled WGS sequence"/>
</dbReference>
<dbReference type="SMART" id="SM00360">
    <property type="entry name" value="RRM"/>
    <property type="match status" value="1"/>
</dbReference>
<dbReference type="Pfam" id="PF00076">
    <property type="entry name" value="RRM_1"/>
    <property type="match status" value="1"/>
</dbReference>
<proteinExistence type="predicted"/>
<dbReference type="InterPro" id="IPR000504">
    <property type="entry name" value="RRM_dom"/>
</dbReference>
<sequence length="441" mass="50053">MAPKQKVKMDLGSFLADESFGGSSWADEEVDLNSIGLSLNKPSTTTTTNTNTPAAFETTDSTTSYDNYPKKERVEYPVPDKPPYKAVVANLPYDLDEEIIIRHFESRMQAQDIISEVKIITERDTGRQKGFAFITFKGKNILEESLNLNLTDLNGRKIFVNVAAPPKAEDGDWRSSRNGPLGGRREREPQQELDWGTARSTQASLPQRERSNRRNDSFQGGLQRRESKDNFDWGTARSSQAQLPPRERSNRIPSSERTPRKQEPELDWGTARSAKAQLPPRENRSDRPEGVERAHSKRSFSNKKEEELDWGSARSAQTQLPAKNNRVNSQSNFKKDAPSNNFDWKRGQSLNNNKQSPQSQKQSQQSKKDNKKDADYQGPQKSSYSVLMGLDGDDEDEEEEQQEQEQVKSNHQQEEVKNLEEKTGKLSVSNEDNEGWEVVGK</sequence>